<feature type="transmembrane region" description="Helical" evidence="6">
    <location>
        <begin position="34"/>
        <end position="52"/>
    </location>
</feature>
<reference evidence="8" key="1">
    <citation type="journal article" date="2014" name="Int. J. Syst. Evol. Microbiol.">
        <title>Complete genome sequence of Corynebacterium casei LMG S-19264T (=DSM 44701T), isolated from a smear-ripened cheese.</title>
        <authorList>
            <consortium name="US DOE Joint Genome Institute (JGI-PGF)"/>
            <person name="Walter F."/>
            <person name="Albersmeier A."/>
            <person name="Kalinowski J."/>
            <person name="Ruckert C."/>
        </authorList>
    </citation>
    <scope>NUCLEOTIDE SEQUENCE</scope>
    <source>
        <strain evidence="8">CGMCC 1.7086</strain>
    </source>
</reference>
<feature type="transmembrane region" description="Helical" evidence="6">
    <location>
        <begin position="181"/>
        <end position="198"/>
    </location>
</feature>
<feature type="domain" description="EamA" evidence="7">
    <location>
        <begin position="4"/>
        <end position="135"/>
    </location>
</feature>
<dbReference type="InterPro" id="IPR050638">
    <property type="entry name" value="AA-Vitamin_Transporters"/>
</dbReference>
<feature type="domain" description="EamA" evidence="7">
    <location>
        <begin position="151"/>
        <end position="281"/>
    </location>
</feature>
<keyword evidence="4 6" id="KW-1133">Transmembrane helix</keyword>
<feature type="transmembrane region" description="Helical" evidence="6">
    <location>
        <begin position="91"/>
        <end position="112"/>
    </location>
</feature>
<dbReference type="InterPro" id="IPR000620">
    <property type="entry name" value="EamA_dom"/>
</dbReference>
<evidence type="ECO:0000313" key="9">
    <source>
        <dbReference type="Proteomes" id="UP000606935"/>
    </source>
</evidence>
<comment type="similarity">
    <text evidence="2">Belongs to the EamA transporter family.</text>
</comment>
<feature type="transmembrane region" description="Helical" evidence="6">
    <location>
        <begin position="210"/>
        <end position="230"/>
    </location>
</feature>
<sequence>MYFLLPLLAVLIWSVNVIVSKLSAASIDPAAISFYRWFLALLVLTPFVLPGVPRRWQAVRAHWWQLMVLASLGMALYQSLAYYAAHTVSASFMGIIASVIPLLTIVLSVPLLSHRPTLGIVMGSLLSFAGLLWLVSGGQPYSLISHGIEAGEWMMLVAAVSYALYGVLLKRWPIDLGTWQSLYMQIFIGVLLLLPNFLMVEGSQLTAHNLGLIAFAGIPASVFAPYLWILAVKHLGAGTASVFMNLAPVFTVAIAVLFLDEQLQAYHLIGGGVTLLGVLLSQYVRIPLGGREKQEAT</sequence>
<evidence type="ECO:0000256" key="3">
    <source>
        <dbReference type="ARBA" id="ARBA00022692"/>
    </source>
</evidence>
<evidence type="ECO:0000256" key="2">
    <source>
        <dbReference type="ARBA" id="ARBA00007362"/>
    </source>
</evidence>
<evidence type="ECO:0000256" key="1">
    <source>
        <dbReference type="ARBA" id="ARBA00004141"/>
    </source>
</evidence>
<dbReference type="GO" id="GO:0016020">
    <property type="term" value="C:membrane"/>
    <property type="evidence" value="ECO:0007669"/>
    <property type="project" value="UniProtKB-SubCell"/>
</dbReference>
<feature type="transmembrane region" description="Helical" evidence="6">
    <location>
        <begin position="265"/>
        <end position="284"/>
    </location>
</feature>
<accession>A0A918DMQ4</accession>
<evidence type="ECO:0000313" key="8">
    <source>
        <dbReference type="EMBL" id="GGO72682.1"/>
    </source>
</evidence>
<feature type="transmembrane region" description="Helical" evidence="6">
    <location>
        <begin position="242"/>
        <end position="259"/>
    </location>
</feature>
<dbReference type="Pfam" id="PF00892">
    <property type="entry name" value="EamA"/>
    <property type="match status" value="2"/>
</dbReference>
<evidence type="ECO:0000256" key="5">
    <source>
        <dbReference type="ARBA" id="ARBA00023136"/>
    </source>
</evidence>
<evidence type="ECO:0000256" key="4">
    <source>
        <dbReference type="ARBA" id="ARBA00022989"/>
    </source>
</evidence>
<dbReference type="PANTHER" id="PTHR32322:SF2">
    <property type="entry name" value="EAMA DOMAIN-CONTAINING PROTEIN"/>
    <property type="match status" value="1"/>
</dbReference>
<feature type="transmembrane region" description="Helical" evidence="6">
    <location>
        <begin position="64"/>
        <end position="85"/>
    </location>
</feature>
<reference evidence="8" key="2">
    <citation type="submission" date="2020-09" db="EMBL/GenBank/DDBJ databases">
        <authorList>
            <person name="Sun Q."/>
            <person name="Zhou Y."/>
        </authorList>
    </citation>
    <scope>NUCLEOTIDE SEQUENCE</scope>
    <source>
        <strain evidence="8">CGMCC 1.7086</strain>
    </source>
</reference>
<gene>
    <name evidence="8" type="ORF">GCM10010982_31390</name>
</gene>
<dbReference type="RefSeq" id="WP_188697266.1">
    <property type="nucleotide sequence ID" value="NZ_BMLS01000005.1"/>
</dbReference>
<dbReference type="Gene3D" id="1.10.3730.20">
    <property type="match status" value="1"/>
</dbReference>
<evidence type="ECO:0000256" key="6">
    <source>
        <dbReference type="SAM" id="Phobius"/>
    </source>
</evidence>
<keyword evidence="3 6" id="KW-0812">Transmembrane</keyword>
<comment type="caution">
    <text evidence="8">The sequence shown here is derived from an EMBL/GenBank/DDBJ whole genome shotgun (WGS) entry which is preliminary data.</text>
</comment>
<dbReference type="InterPro" id="IPR037185">
    <property type="entry name" value="EmrE-like"/>
</dbReference>
<protein>
    <submittedName>
        <fullName evidence="8">Multidrug DMT transporter</fullName>
    </submittedName>
</protein>
<dbReference type="EMBL" id="BMLS01000005">
    <property type="protein sequence ID" value="GGO72682.1"/>
    <property type="molecule type" value="Genomic_DNA"/>
</dbReference>
<feature type="transmembrane region" description="Helical" evidence="6">
    <location>
        <begin position="119"/>
        <end position="138"/>
    </location>
</feature>
<dbReference type="SUPFAM" id="SSF103481">
    <property type="entry name" value="Multidrug resistance efflux transporter EmrE"/>
    <property type="match status" value="2"/>
</dbReference>
<proteinExistence type="inferred from homology"/>
<dbReference type="Proteomes" id="UP000606935">
    <property type="component" value="Unassembled WGS sequence"/>
</dbReference>
<evidence type="ECO:0000259" key="7">
    <source>
        <dbReference type="Pfam" id="PF00892"/>
    </source>
</evidence>
<dbReference type="PANTHER" id="PTHR32322">
    <property type="entry name" value="INNER MEMBRANE TRANSPORTER"/>
    <property type="match status" value="1"/>
</dbReference>
<name>A0A918DMQ4_9ALTE</name>
<comment type="subcellular location">
    <subcellularLocation>
        <location evidence="1">Membrane</location>
        <topology evidence="1">Multi-pass membrane protein</topology>
    </subcellularLocation>
</comment>
<keyword evidence="5 6" id="KW-0472">Membrane</keyword>
<dbReference type="AlphaFoldDB" id="A0A918DMQ4"/>
<organism evidence="8 9">
    <name type="scientific">Bowmanella pacifica</name>
    <dbReference type="NCBI Taxonomy" id="502051"/>
    <lineage>
        <taxon>Bacteria</taxon>
        <taxon>Pseudomonadati</taxon>
        <taxon>Pseudomonadota</taxon>
        <taxon>Gammaproteobacteria</taxon>
        <taxon>Alteromonadales</taxon>
        <taxon>Alteromonadaceae</taxon>
        <taxon>Bowmanella</taxon>
    </lineage>
</organism>
<feature type="transmembrane region" description="Helical" evidence="6">
    <location>
        <begin position="150"/>
        <end position="169"/>
    </location>
</feature>
<keyword evidence="9" id="KW-1185">Reference proteome</keyword>